<evidence type="ECO:0000256" key="1">
    <source>
        <dbReference type="ARBA" id="ARBA00022448"/>
    </source>
</evidence>
<proteinExistence type="predicted"/>
<dbReference type="GO" id="GO:0046872">
    <property type="term" value="F:metal ion binding"/>
    <property type="evidence" value="ECO:0007669"/>
    <property type="project" value="UniProtKB-KW"/>
</dbReference>
<keyword evidence="2 6" id="KW-0349">Heme</keyword>
<dbReference type="EMBL" id="NISI01000002">
    <property type="protein sequence ID" value="OWR04640.1"/>
    <property type="molecule type" value="Genomic_DNA"/>
</dbReference>
<keyword evidence="1" id="KW-0813">Transport</keyword>
<feature type="signal peptide" evidence="7">
    <location>
        <begin position="1"/>
        <end position="30"/>
    </location>
</feature>
<protein>
    <submittedName>
        <fullName evidence="9">Cytochrome c family protein</fullName>
    </submittedName>
</protein>
<dbReference type="OrthoDB" id="9805828at2"/>
<dbReference type="InterPro" id="IPR036909">
    <property type="entry name" value="Cyt_c-like_dom_sf"/>
</dbReference>
<name>A0A254NA73_9BURK</name>
<organism evidence="9 10">
    <name type="scientific">Roseateles puraquae</name>
    <dbReference type="NCBI Taxonomy" id="431059"/>
    <lineage>
        <taxon>Bacteria</taxon>
        <taxon>Pseudomonadati</taxon>
        <taxon>Pseudomonadota</taxon>
        <taxon>Betaproteobacteria</taxon>
        <taxon>Burkholderiales</taxon>
        <taxon>Sphaerotilaceae</taxon>
        <taxon>Roseateles</taxon>
    </lineage>
</organism>
<dbReference type="PANTHER" id="PTHR11961">
    <property type="entry name" value="CYTOCHROME C"/>
    <property type="match status" value="1"/>
</dbReference>
<sequence length="134" mass="13905">MTPDRVRSGSRGAPRLFAALLALAPALASAVGDPAAGRKLFASCANCHAVGPGARSAFGPHLNGLLGRPAGSLPGYSYSAGLKASRLVWNQATLTAFLREPSAVVPGTKMRYWGVGIDEKKVADLLAYLASQER</sequence>
<evidence type="ECO:0000259" key="8">
    <source>
        <dbReference type="PROSITE" id="PS51007"/>
    </source>
</evidence>
<comment type="caution">
    <text evidence="9">The sequence shown here is derived from an EMBL/GenBank/DDBJ whole genome shotgun (WGS) entry which is preliminary data.</text>
</comment>
<dbReference type="Proteomes" id="UP000197446">
    <property type="component" value="Unassembled WGS sequence"/>
</dbReference>
<dbReference type="RefSeq" id="WP_088482775.1">
    <property type="nucleotide sequence ID" value="NZ_NISI01000002.1"/>
</dbReference>
<keyword evidence="5 6" id="KW-0408">Iron</keyword>
<reference evidence="9 10" key="1">
    <citation type="journal article" date="2007" name="Int. J. Syst. Evol. Microbiol.">
        <title>Description of Pelomonas aquatica sp. nov. and Pelomonas puraquae sp. nov., isolated from industrial and haemodialysis water.</title>
        <authorList>
            <person name="Gomila M."/>
            <person name="Bowien B."/>
            <person name="Falsen E."/>
            <person name="Moore E.R."/>
            <person name="Lalucat J."/>
        </authorList>
    </citation>
    <scope>NUCLEOTIDE SEQUENCE [LARGE SCALE GENOMIC DNA]</scope>
    <source>
        <strain evidence="9 10">CCUG 52769</strain>
    </source>
</reference>
<keyword evidence="7" id="KW-0732">Signal</keyword>
<dbReference type="SUPFAM" id="SSF46626">
    <property type="entry name" value="Cytochrome c"/>
    <property type="match status" value="1"/>
</dbReference>
<feature type="chain" id="PRO_5013259335" evidence="7">
    <location>
        <begin position="31"/>
        <end position="134"/>
    </location>
</feature>
<evidence type="ECO:0000256" key="6">
    <source>
        <dbReference type="PROSITE-ProRule" id="PRU00433"/>
    </source>
</evidence>
<dbReference type="InterPro" id="IPR009056">
    <property type="entry name" value="Cyt_c-like_dom"/>
</dbReference>
<keyword evidence="10" id="KW-1185">Reference proteome</keyword>
<feature type="domain" description="Cytochrome c" evidence="8">
    <location>
        <begin position="32"/>
        <end position="133"/>
    </location>
</feature>
<evidence type="ECO:0000313" key="10">
    <source>
        <dbReference type="Proteomes" id="UP000197446"/>
    </source>
</evidence>
<dbReference type="GO" id="GO:0009055">
    <property type="term" value="F:electron transfer activity"/>
    <property type="evidence" value="ECO:0007669"/>
    <property type="project" value="InterPro"/>
</dbReference>
<gene>
    <name evidence="9" type="ORF">CDO81_08640</name>
</gene>
<evidence type="ECO:0000256" key="3">
    <source>
        <dbReference type="ARBA" id="ARBA00022723"/>
    </source>
</evidence>
<dbReference type="PRINTS" id="PR00604">
    <property type="entry name" value="CYTCHRMECIAB"/>
</dbReference>
<evidence type="ECO:0000256" key="2">
    <source>
        <dbReference type="ARBA" id="ARBA00022617"/>
    </source>
</evidence>
<keyword evidence="3 6" id="KW-0479">Metal-binding</keyword>
<keyword evidence="4" id="KW-0249">Electron transport</keyword>
<dbReference type="PROSITE" id="PS51007">
    <property type="entry name" value="CYTC"/>
    <property type="match status" value="1"/>
</dbReference>
<dbReference type="GO" id="GO:0020037">
    <property type="term" value="F:heme binding"/>
    <property type="evidence" value="ECO:0007669"/>
    <property type="project" value="InterPro"/>
</dbReference>
<dbReference type="AlphaFoldDB" id="A0A254NA73"/>
<dbReference type="Gene3D" id="1.10.760.10">
    <property type="entry name" value="Cytochrome c-like domain"/>
    <property type="match status" value="1"/>
</dbReference>
<evidence type="ECO:0000256" key="4">
    <source>
        <dbReference type="ARBA" id="ARBA00022982"/>
    </source>
</evidence>
<accession>A0A254NA73</accession>
<evidence type="ECO:0000256" key="7">
    <source>
        <dbReference type="SAM" id="SignalP"/>
    </source>
</evidence>
<evidence type="ECO:0000256" key="5">
    <source>
        <dbReference type="ARBA" id="ARBA00023004"/>
    </source>
</evidence>
<dbReference type="InterPro" id="IPR002327">
    <property type="entry name" value="Cyt_c_1A/1B"/>
</dbReference>
<evidence type="ECO:0000313" key="9">
    <source>
        <dbReference type="EMBL" id="OWR04640.1"/>
    </source>
</evidence>
<dbReference type="Pfam" id="PF00034">
    <property type="entry name" value="Cytochrom_C"/>
    <property type="match status" value="1"/>
</dbReference>